<dbReference type="EMBL" id="PGGS01000009">
    <property type="protein sequence ID" value="PNH12412.1"/>
    <property type="molecule type" value="Genomic_DNA"/>
</dbReference>
<name>A0A2J8AIS3_9CHLO</name>
<sequence>THYRDLGLSLDGELWSSSPVYQRRRILGSWRSMGGGPPDERYGLLREGPAAAPGGHYGQHAPAMPPWHVHQQQLAPQQPPDARSYPPPDLLAPRGNNAPNGGQHHQHHSEQHQHHSDRAAAPRGGGRERSRSRDRSRQYDRNRTRDVELGSQRDGGRWGDDDREPPQSDYDYRDSR</sequence>
<comment type="caution">
    <text evidence="2">The sequence shown here is derived from an EMBL/GenBank/DDBJ whole genome shotgun (WGS) entry which is preliminary data.</text>
</comment>
<feature type="region of interest" description="Disordered" evidence="1">
    <location>
        <begin position="29"/>
        <end position="176"/>
    </location>
</feature>
<proteinExistence type="predicted"/>
<feature type="compositionally biased region" description="Basic and acidic residues" evidence="1">
    <location>
        <begin position="108"/>
        <end position="148"/>
    </location>
</feature>
<dbReference type="Proteomes" id="UP000236333">
    <property type="component" value="Unassembled WGS sequence"/>
</dbReference>
<accession>A0A2J8AIS3</accession>
<dbReference type="AlphaFoldDB" id="A0A2J8AIS3"/>
<organism evidence="2 3">
    <name type="scientific">Tetrabaena socialis</name>
    <dbReference type="NCBI Taxonomy" id="47790"/>
    <lineage>
        <taxon>Eukaryota</taxon>
        <taxon>Viridiplantae</taxon>
        <taxon>Chlorophyta</taxon>
        <taxon>core chlorophytes</taxon>
        <taxon>Chlorophyceae</taxon>
        <taxon>CS clade</taxon>
        <taxon>Chlamydomonadales</taxon>
        <taxon>Tetrabaenaceae</taxon>
        <taxon>Tetrabaena</taxon>
    </lineage>
</organism>
<evidence type="ECO:0000313" key="2">
    <source>
        <dbReference type="EMBL" id="PNH12412.1"/>
    </source>
</evidence>
<feature type="compositionally biased region" description="Basic and acidic residues" evidence="1">
    <location>
        <begin position="154"/>
        <end position="176"/>
    </location>
</feature>
<gene>
    <name evidence="2" type="ORF">TSOC_000674</name>
</gene>
<evidence type="ECO:0000313" key="3">
    <source>
        <dbReference type="Proteomes" id="UP000236333"/>
    </source>
</evidence>
<reference evidence="2 3" key="1">
    <citation type="journal article" date="2017" name="Mol. Biol. Evol.">
        <title>The 4-celled Tetrabaena socialis nuclear genome reveals the essential components for genetic control of cell number at the origin of multicellularity in the volvocine lineage.</title>
        <authorList>
            <person name="Featherston J."/>
            <person name="Arakaki Y."/>
            <person name="Hanschen E.R."/>
            <person name="Ferris P.J."/>
            <person name="Michod R.E."/>
            <person name="Olson B.J.S.C."/>
            <person name="Nozaki H."/>
            <person name="Durand P.M."/>
        </authorList>
    </citation>
    <scope>NUCLEOTIDE SEQUENCE [LARGE SCALE GENOMIC DNA]</scope>
    <source>
        <strain evidence="2 3">NIES-571</strain>
    </source>
</reference>
<evidence type="ECO:0000256" key="1">
    <source>
        <dbReference type="SAM" id="MobiDB-lite"/>
    </source>
</evidence>
<keyword evidence="3" id="KW-1185">Reference proteome</keyword>
<protein>
    <submittedName>
        <fullName evidence="2">Uncharacterized protein</fullName>
    </submittedName>
</protein>
<feature type="non-terminal residue" evidence="2">
    <location>
        <position position="1"/>
    </location>
</feature>